<evidence type="ECO:0000259" key="2">
    <source>
        <dbReference type="PROSITE" id="PS50203"/>
    </source>
</evidence>
<name>A0A3S5CQT2_9PLAT</name>
<comment type="caution">
    <text evidence="1">Lacks conserved residue(s) required for the propagation of feature annotation.</text>
</comment>
<evidence type="ECO:0000313" key="4">
    <source>
        <dbReference type="Proteomes" id="UP000784294"/>
    </source>
</evidence>
<dbReference type="InterPro" id="IPR038765">
    <property type="entry name" value="Papain-like_cys_pep_sf"/>
</dbReference>
<reference evidence="3" key="1">
    <citation type="submission" date="2018-11" db="EMBL/GenBank/DDBJ databases">
        <authorList>
            <consortium name="Pathogen Informatics"/>
        </authorList>
    </citation>
    <scope>NUCLEOTIDE SEQUENCE</scope>
</reference>
<dbReference type="EMBL" id="CAAALY010097365">
    <property type="protein sequence ID" value="VEL28737.1"/>
    <property type="molecule type" value="Genomic_DNA"/>
</dbReference>
<dbReference type="AlphaFoldDB" id="A0A3S5CQT2"/>
<dbReference type="InterPro" id="IPR001300">
    <property type="entry name" value="Peptidase_C2_calpain_cat"/>
</dbReference>
<evidence type="ECO:0000256" key="1">
    <source>
        <dbReference type="PROSITE-ProRule" id="PRU00239"/>
    </source>
</evidence>
<keyword evidence="4" id="KW-1185">Reference proteome</keyword>
<dbReference type="Proteomes" id="UP000784294">
    <property type="component" value="Unassembled WGS sequence"/>
</dbReference>
<dbReference type="Pfam" id="PF00648">
    <property type="entry name" value="Peptidase_C2"/>
    <property type="match status" value="1"/>
</dbReference>
<evidence type="ECO:0000313" key="3">
    <source>
        <dbReference type="EMBL" id="VEL28737.1"/>
    </source>
</evidence>
<comment type="caution">
    <text evidence="3">The sequence shown here is derived from an EMBL/GenBank/DDBJ whole genome shotgun (WGS) entry which is preliminary data.</text>
</comment>
<sequence>MTDCRKLRLTDATGARLVRLVRLRNLWPSARVTWAGAWSEASAEWLSLPAEDRVKVGLVKGDGEFW</sequence>
<organism evidence="3 4">
    <name type="scientific">Protopolystoma xenopodis</name>
    <dbReference type="NCBI Taxonomy" id="117903"/>
    <lineage>
        <taxon>Eukaryota</taxon>
        <taxon>Metazoa</taxon>
        <taxon>Spiralia</taxon>
        <taxon>Lophotrochozoa</taxon>
        <taxon>Platyhelminthes</taxon>
        <taxon>Monogenea</taxon>
        <taxon>Polyopisthocotylea</taxon>
        <taxon>Polystomatidea</taxon>
        <taxon>Polystomatidae</taxon>
        <taxon>Protopolystoma</taxon>
    </lineage>
</organism>
<dbReference type="GO" id="GO:0004198">
    <property type="term" value="F:calcium-dependent cysteine-type endopeptidase activity"/>
    <property type="evidence" value="ECO:0007669"/>
    <property type="project" value="InterPro"/>
</dbReference>
<feature type="domain" description="Calpain catalytic" evidence="2">
    <location>
        <begin position="1"/>
        <end position="66"/>
    </location>
</feature>
<gene>
    <name evidence="3" type="ORF">PXEA_LOCUS22177</name>
</gene>
<dbReference type="GO" id="GO:0006508">
    <property type="term" value="P:proteolysis"/>
    <property type="evidence" value="ECO:0007669"/>
    <property type="project" value="InterPro"/>
</dbReference>
<dbReference type="Gene3D" id="3.90.70.10">
    <property type="entry name" value="Cysteine proteinases"/>
    <property type="match status" value="1"/>
</dbReference>
<accession>A0A3S5CQT2</accession>
<proteinExistence type="predicted"/>
<dbReference type="SUPFAM" id="SSF54001">
    <property type="entry name" value="Cysteine proteinases"/>
    <property type="match status" value="1"/>
</dbReference>
<protein>
    <recommendedName>
        <fullName evidence="2">Calpain catalytic domain-containing protein</fullName>
    </recommendedName>
</protein>
<dbReference type="PROSITE" id="PS50203">
    <property type="entry name" value="CALPAIN_CAT"/>
    <property type="match status" value="1"/>
</dbReference>